<feature type="chain" id="PRO_5016573364" description="DUF4197 domain-containing protein" evidence="2">
    <location>
        <begin position="24"/>
        <end position="275"/>
    </location>
</feature>
<dbReference type="Pfam" id="PF13852">
    <property type="entry name" value="DUF4197"/>
    <property type="match status" value="1"/>
</dbReference>
<organism evidence="3 4">
    <name type="scientific">Myroides odoratus</name>
    <name type="common">Flavobacterium odoratum</name>
    <dbReference type="NCBI Taxonomy" id="256"/>
    <lineage>
        <taxon>Bacteria</taxon>
        <taxon>Pseudomonadati</taxon>
        <taxon>Bacteroidota</taxon>
        <taxon>Flavobacteriia</taxon>
        <taxon>Flavobacteriales</taxon>
        <taxon>Flavobacteriaceae</taxon>
        <taxon>Myroides</taxon>
    </lineage>
</organism>
<feature type="signal peptide" evidence="2">
    <location>
        <begin position="1"/>
        <end position="23"/>
    </location>
</feature>
<evidence type="ECO:0000256" key="1">
    <source>
        <dbReference type="SAM" id="MobiDB-lite"/>
    </source>
</evidence>
<keyword evidence="4" id="KW-1185">Reference proteome</keyword>
<dbReference type="AlphaFoldDB" id="A0A378RNP5"/>
<dbReference type="RefSeq" id="WP_115090252.1">
    <property type="nucleotide sequence ID" value="NZ_CP068107.1"/>
</dbReference>
<sequence>MRRILISACLLAGVLGTNYTVHAQSKLGNVLGNLSQDQIGKGLKEALDKGIQEQVSQLAKPDGFFKNEMVKIMLPEELQKVDKTLRSMGMGSVADQGLQLLNRAAEDAVKEATPIFVQAIKELTFNDAKNILLGGQSSATTYLKEKTSKQLAGKFAPVIEESLSQVGATKVWEGIFTKYNSLPLVSPVDPNLTNYVTEKTMDGVFTMIAVEENKIRGNEDNSRSTTLLKDVFGKQDNTANTSSNSTSTKKNTKDNTKKTETSTEKKKSILDLFGK</sequence>
<feature type="compositionally biased region" description="Low complexity" evidence="1">
    <location>
        <begin position="236"/>
        <end position="249"/>
    </location>
</feature>
<accession>A0A378RNP5</accession>
<feature type="compositionally biased region" description="Basic and acidic residues" evidence="1">
    <location>
        <begin position="251"/>
        <end position="275"/>
    </location>
</feature>
<evidence type="ECO:0008006" key="5">
    <source>
        <dbReference type="Google" id="ProtNLM"/>
    </source>
</evidence>
<gene>
    <name evidence="3" type="ORF">NCTC11179_00825</name>
</gene>
<name>A0A378RNP5_MYROD</name>
<evidence type="ECO:0000313" key="4">
    <source>
        <dbReference type="Proteomes" id="UP000255024"/>
    </source>
</evidence>
<dbReference type="EMBL" id="UGQL01000001">
    <property type="protein sequence ID" value="STZ27290.1"/>
    <property type="molecule type" value="Genomic_DNA"/>
</dbReference>
<dbReference type="Proteomes" id="UP000255024">
    <property type="component" value="Unassembled WGS sequence"/>
</dbReference>
<protein>
    <recommendedName>
        <fullName evidence="5">DUF4197 domain-containing protein</fullName>
    </recommendedName>
</protein>
<reference evidence="3 4" key="1">
    <citation type="submission" date="2018-06" db="EMBL/GenBank/DDBJ databases">
        <authorList>
            <consortium name="Pathogen Informatics"/>
            <person name="Doyle S."/>
        </authorList>
    </citation>
    <scope>NUCLEOTIDE SEQUENCE [LARGE SCALE GENOMIC DNA]</scope>
    <source>
        <strain evidence="3 4">NCTC11179</strain>
    </source>
</reference>
<keyword evidence="2" id="KW-0732">Signal</keyword>
<proteinExistence type="predicted"/>
<evidence type="ECO:0000313" key="3">
    <source>
        <dbReference type="EMBL" id="STZ27290.1"/>
    </source>
</evidence>
<dbReference type="InterPro" id="IPR025245">
    <property type="entry name" value="DUF4197"/>
</dbReference>
<evidence type="ECO:0000256" key="2">
    <source>
        <dbReference type="SAM" id="SignalP"/>
    </source>
</evidence>
<feature type="region of interest" description="Disordered" evidence="1">
    <location>
        <begin position="230"/>
        <end position="275"/>
    </location>
</feature>